<evidence type="ECO:0000313" key="2">
    <source>
        <dbReference type="Proteomes" id="UP000031671"/>
    </source>
</evidence>
<accession>A0A0B8NIT4</accession>
<proteinExistence type="predicted"/>
<keyword evidence="2" id="KW-1185">Reference proteome</keyword>
<protein>
    <submittedName>
        <fullName evidence="1">Uncharacterized protein</fullName>
    </submittedName>
</protein>
<reference evidence="1 2" key="2">
    <citation type="submission" date="2015-01" db="EMBL/GenBank/DDBJ databases">
        <authorList>
            <consortium name="NBRP consortium"/>
            <person name="Sawabe T."/>
            <person name="Meirelles P."/>
            <person name="Feng G."/>
            <person name="Sayaka M."/>
            <person name="Hattori M."/>
            <person name="Ohkuma M."/>
        </authorList>
    </citation>
    <scope>NUCLEOTIDE SEQUENCE [LARGE SCALE GENOMIC DNA]</scope>
    <source>
        <strain evidence="2">JCM 19231</strain>
    </source>
</reference>
<dbReference type="Proteomes" id="UP000031671">
    <property type="component" value="Unassembled WGS sequence"/>
</dbReference>
<name>A0A0B8NIT4_9VIBR</name>
<evidence type="ECO:0000313" key="1">
    <source>
        <dbReference type="EMBL" id="GAM54620.1"/>
    </source>
</evidence>
<sequence length="37" mass="4015">MSIDIETEPLAITLLFSRLLDQVAGLLDEQGSAPNSR</sequence>
<dbReference type="AlphaFoldDB" id="A0A0B8NIT4"/>
<gene>
    <name evidence="1" type="ORF">JCM19231_5584</name>
</gene>
<organism evidence="1 2">
    <name type="scientific">Vibrio ishigakensis</name>
    <dbReference type="NCBI Taxonomy" id="1481914"/>
    <lineage>
        <taxon>Bacteria</taxon>
        <taxon>Pseudomonadati</taxon>
        <taxon>Pseudomonadota</taxon>
        <taxon>Gammaproteobacteria</taxon>
        <taxon>Vibrionales</taxon>
        <taxon>Vibrionaceae</taxon>
        <taxon>Vibrio</taxon>
    </lineage>
</organism>
<dbReference type="EMBL" id="BBRZ01000005">
    <property type="protein sequence ID" value="GAM54620.1"/>
    <property type="molecule type" value="Genomic_DNA"/>
</dbReference>
<reference evidence="1 2" key="1">
    <citation type="submission" date="2015-01" db="EMBL/GenBank/DDBJ databases">
        <title>Vibrio sp. C1 JCM 19231 whole genome shotgun sequence.</title>
        <authorList>
            <person name="Sawabe T."/>
            <person name="Meirelles P."/>
            <person name="Feng G."/>
            <person name="Sayaka M."/>
            <person name="Hattori M."/>
            <person name="Ohkuma M."/>
        </authorList>
    </citation>
    <scope>NUCLEOTIDE SEQUENCE [LARGE SCALE GENOMIC DNA]</scope>
    <source>
        <strain evidence="2">JCM 19231</strain>
    </source>
</reference>
<comment type="caution">
    <text evidence="1">The sequence shown here is derived from an EMBL/GenBank/DDBJ whole genome shotgun (WGS) entry which is preliminary data.</text>
</comment>